<organism evidence="1 2">
    <name type="scientific">Gymnopus androsaceus JB14</name>
    <dbReference type="NCBI Taxonomy" id="1447944"/>
    <lineage>
        <taxon>Eukaryota</taxon>
        <taxon>Fungi</taxon>
        <taxon>Dikarya</taxon>
        <taxon>Basidiomycota</taxon>
        <taxon>Agaricomycotina</taxon>
        <taxon>Agaricomycetes</taxon>
        <taxon>Agaricomycetidae</taxon>
        <taxon>Agaricales</taxon>
        <taxon>Marasmiineae</taxon>
        <taxon>Omphalotaceae</taxon>
        <taxon>Gymnopus</taxon>
    </lineage>
</organism>
<accession>A0A6A4GA89</accession>
<feature type="non-terminal residue" evidence="1">
    <location>
        <position position="317"/>
    </location>
</feature>
<keyword evidence="2" id="KW-1185">Reference proteome</keyword>
<sequence>YIQLLRRSLYPATLAQGKIKTVATFRYLEQHGLEIMPWRYTGLMHMCLQWRHPKLLKCTKEGDLVVPCLSCPHPGINLPDGWENDVEHHDNYSVKVTEDTNFRLKEQLVSSHSRDPGLVEGLGYFVGRSDYEKYVISRASEADAIAKATTKFSKGLRYTGVGSMLCARSEIFLANRVGNLQEGEHYANMDYVFGSALHHYRGLPLCIVGYDIVCQWFAHIHERSKDLWPNKIKLDNGMDLVPVIGKFHEPAHETNNHEQYSCNLIPRVGCTDFEACKRIWGLHNPLGNSTKTMGPGTRSDSLEAHFGYHNWQKYTNM</sequence>
<feature type="non-terminal residue" evidence="1">
    <location>
        <position position="1"/>
    </location>
</feature>
<dbReference type="InterPro" id="IPR040521">
    <property type="entry name" value="KDZ"/>
</dbReference>
<dbReference type="OrthoDB" id="3235114at2759"/>
<gene>
    <name evidence="1" type="ORF">BT96DRAFT_952217</name>
</gene>
<proteinExistence type="predicted"/>
<dbReference type="EMBL" id="ML771628">
    <property type="protein sequence ID" value="KAE9382393.1"/>
    <property type="molecule type" value="Genomic_DNA"/>
</dbReference>
<dbReference type="Pfam" id="PF18758">
    <property type="entry name" value="KDZ"/>
    <property type="match status" value="1"/>
</dbReference>
<name>A0A6A4GA89_9AGAR</name>
<reference evidence="1" key="1">
    <citation type="journal article" date="2019" name="Environ. Microbiol.">
        <title>Fungal ecological strategies reflected in gene transcription - a case study of two litter decomposers.</title>
        <authorList>
            <person name="Barbi F."/>
            <person name="Kohler A."/>
            <person name="Barry K."/>
            <person name="Baskaran P."/>
            <person name="Daum C."/>
            <person name="Fauchery L."/>
            <person name="Ihrmark K."/>
            <person name="Kuo A."/>
            <person name="LaButti K."/>
            <person name="Lipzen A."/>
            <person name="Morin E."/>
            <person name="Grigoriev I.V."/>
            <person name="Henrissat B."/>
            <person name="Lindahl B."/>
            <person name="Martin F."/>
        </authorList>
    </citation>
    <scope>NUCLEOTIDE SEQUENCE</scope>
    <source>
        <strain evidence="1">JB14</strain>
    </source>
</reference>
<evidence type="ECO:0000313" key="1">
    <source>
        <dbReference type="EMBL" id="KAE9382393.1"/>
    </source>
</evidence>
<evidence type="ECO:0008006" key="3">
    <source>
        <dbReference type="Google" id="ProtNLM"/>
    </source>
</evidence>
<dbReference type="AlphaFoldDB" id="A0A6A4GA89"/>
<protein>
    <recommendedName>
        <fullName evidence="3">CxC2-like cysteine cluster KDZ transposase-associated domain-containing protein</fullName>
    </recommendedName>
</protein>
<dbReference type="Proteomes" id="UP000799118">
    <property type="component" value="Unassembled WGS sequence"/>
</dbReference>
<evidence type="ECO:0000313" key="2">
    <source>
        <dbReference type="Proteomes" id="UP000799118"/>
    </source>
</evidence>